<dbReference type="InterPro" id="IPR011108">
    <property type="entry name" value="RMMBL"/>
</dbReference>
<evidence type="ECO:0000313" key="4">
    <source>
        <dbReference type="EMBL" id="KMT21726.1"/>
    </source>
</evidence>
<feature type="domain" description="Beta-Casp" evidence="3">
    <location>
        <begin position="250"/>
        <end position="377"/>
    </location>
</feature>
<name>A0A0J8G1V2_CLOCY</name>
<keyword evidence="1 4" id="KW-0378">Hydrolase</keyword>
<sequence>MKLKFCGASKMVTGSCYYIEAMGRKFLIDCGLFHGEEEEKNKERFPFNPNELDFVILTHAHIDHSGRIPLLYKRGFKGTIYCTQATGDLIKIMLRDSAHIQISETEWENKKRQQKKLDLVEPLYDFDDVELALENVHTIPYNYIFKIDSNIHINLKDAGHLLGSSIVELFVHDRKVNKKVVFTGDLGNLNIPIIKDHEYINEADYLIVESTYGNRLHKPIEESNSLYNIIVDTIQRGGNVIIPSFAVGRTQELLYILNNYIDIEKRSRLQDVDIYVDSPLATAATEIFREHMECFDEETLKKLDIDNFPLDFNNLTFTSSKEASIRLAYKKGVVIISSSGMCDAGRIKHHLKSNIEDENSSIVFVGYQASGTLGRRILDGEKRVKIFGESLNVKAKIHEFPGLSGHADMDGLIHWIKSIKDGVRGKIFLTHGDVDAIDNLSREIKQVTSADIVKPSIFEEYKL</sequence>
<evidence type="ECO:0000259" key="3">
    <source>
        <dbReference type="SMART" id="SM01027"/>
    </source>
</evidence>
<evidence type="ECO:0000259" key="2">
    <source>
        <dbReference type="SMART" id="SM00849"/>
    </source>
</evidence>
<dbReference type="InterPro" id="IPR036866">
    <property type="entry name" value="RibonucZ/Hydroxyglut_hydro"/>
</dbReference>
<proteinExistence type="predicted"/>
<dbReference type="EC" id="3.1.-.-" evidence="4"/>
<dbReference type="EMBL" id="LFVU01000027">
    <property type="protein sequence ID" value="KMT21726.1"/>
    <property type="molecule type" value="Genomic_DNA"/>
</dbReference>
<dbReference type="Gene3D" id="3.40.50.10890">
    <property type="match status" value="1"/>
</dbReference>
<dbReference type="InterPro" id="IPR050698">
    <property type="entry name" value="MBL"/>
</dbReference>
<dbReference type="RefSeq" id="WP_048571141.1">
    <property type="nucleotide sequence ID" value="NZ_LFVU01000027.1"/>
</dbReference>
<dbReference type="SMART" id="SM01027">
    <property type="entry name" value="Beta-Casp"/>
    <property type="match status" value="1"/>
</dbReference>
<dbReference type="GO" id="GO:0016787">
    <property type="term" value="F:hydrolase activity"/>
    <property type="evidence" value="ECO:0007669"/>
    <property type="project" value="UniProtKB-KW"/>
</dbReference>
<dbReference type="Gene3D" id="3.60.15.10">
    <property type="entry name" value="Ribonuclease Z/Hydroxyacylglutathione hydrolase-like"/>
    <property type="match status" value="1"/>
</dbReference>
<keyword evidence="5" id="KW-1185">Reference proteome</keyword>
<dbReference type="InterPro" id="IPR022712">
    <property type="entry name" value="Beta_Casp"/>
</dbReference>
<gene>
    <name evidence="4" type="ORF">CLCY_2c04900</name>
</gene>
<evidence type="ECO:0000256" key="1">
    <source>
        <dbReference type="ARBA" id="ARBA00022801"/>
    </source>
</evidence>
<dbReference type="PATRIC" id="fig|1121307.3.peg.1346"/>
<dbReference type="AlphaFoldDB" id="A0A0J8G1V2"/>
<dbReference type="PANTHER" id="PTHR11203">
    <property type="entry name" value="CLEAVAGE AND POLYADENYLATION SPECIFICITY FACTOR FAMILY MEMBER"/>
    <property type="match status" value="1"/>
</dbReference>
<dbReference type="Pfam" id="PF10996">
    <property type="entry name" value="Beta-Casp"/>
    <property type="match status" value="1"/>
</dbReference>
<dbReference type="STRING" id="1121307.CLCY_2c04900"/>
<dbReference type="CDD" id="cd16295">
    <property type="entry name" value="TTHA0252-CPSF-like_MBL-fold"/>
    <property type="match status" value="1"/>
</dbReference>
<dbReference type="Proteomes" id="UP000036756">
    <property type="component" value="Unassembled WGS sequence"/>
</dbReference>
<accession>A0A0J8G1V2</accession>
<protein>
    <submittedName>
        <fullName evidence="4">Ribonuclease</fullName>
        <ecNumber evidence="4">3.1.-.-</ecNumber>
    </submittedName>
</protein>
<evidence type="ECO:0000313" key="5">
    <source>
        <dbReference type="Proteomes" id="UP000036756"/>
    </source>
</evidence>
<dbReference type="Pfam" id="PF07521">
    <property type="entry name" value="RMMBL"/>
    <property type="match status" value="1"/>
</dbReference>
<dbReference type="GO" id="GO:0004521">
    <property type="term" value="F:RNA endonuclease activity"/>
    <property type="evidence" value="ECO:0007669"/>
    <property type="project" value="TreeGrafter"/>
</dbReference>
<dbReference type="Pfam" id="PF00753">
    <property type="entry name" value="Lactamase_B"/>
    <property type="match status" value="1"/>
</dbReference>
<dbReference type="OrthoDB" id="9803916at2"/>
<dbReference type="InterPro" id="IPR001279">
    <property type="entry name" value="Metallo-B-lactamas"/>
</dbReference>
<comment type="caution">
    <text evidence="4">The sequence shown here is derived from an EMBL/GenBank/DDBJ whole genome shotgun (WGS) entry which is preliminary data.</text>
</comment>
<reference evidence="4 5" key="1">
    <citation type="submission" date="2015-06" db="EMBL/GenBank/DDBJ databases">
        <title>Draft genome sequence of the purine-degrading Clostridium cylindrosporum HC-1 (DSM 605).</title>
        <authorList>
            <person name="Poehlein A."/>
            <person name="Schiel-Bengelsdorf B."/>
            <person name="Bengelsdorf F."/>
            <person name="Daniel R."/>
            <person name="Duerre P."/>
        </authorList>
    </citation>
    <scope>NUCLEOTIDE SEQUENCE [LARGE SCALE GENOMIC DNA]</scope>
    <source>
        <strain evidence="4 5">DSM 605</strain>
    </source>
</reference>
<dbReference type="PANTHER" id="PTHR11203:SF37">
    <property type="entry name" value="INTEGRATOR COMPLEX SUBUNIT 11"/>
    <property type="match status" value="1"/>
</dbReference>
<dbReference type="SUPFAM" id="SSF56281">
    <property type="entry name" value="Metallo-hydrolase/oxidoreductase"/>
    <property type="match status" value="1"/>
</dbReference>
<dbReference type="SMART" id="SM00849">
    <property type="entry name" value="Lactamase_B"/>
    <property type="match status" value="1"/>
</dbReference>
<feature type="domain" description="Metallo-beta-lactamase" evidence="2">
    <location>
        <begin position="13"/>
        <end position="245"/>
    </location>
</feature>
<organism evidence="4 5">
    <name type="scientific">Clostridium cylindrosporum DSM 605</name>
    <dbReference type="NCBI Taxonomy" id="1121307"/>
    <lineage>
        <taxon>Bacteria</taxon>
        <taxon>Bacillati</taxon>
        <taxon>Bacillota</taxon>
        <taxon>Clostridia</taxon>
        <taxon>Eubacteriales</taxon>
        <taxon>Clostridiaceae</taxon>
        <taxon>Clostridium</taxon>
    </lineage>
</organism>